<dbReference type="RefSeq" id="WP_054728995.1">
    <property type="nucleotide sequence ID" value="NZ_CP009429.1"/>
</dbReference>
<reference evidence="2 3" key="2">
    <citation type="journal article" date="2016" name="Genome Announc.">
        <title>Complete Genome Sequence of Sphingopyxis macrogoltabida Strain 203N (NBRC 111659), a Polyethylene Glycol Degrader.</title>
        <authorList>
            <person name="Ohtsubo Y."/>
            <person name="Nonoyama S."/>
            <person name="Nagata Y."/>
            <person name="Numata M."/>
            <person name="Tsuchikane K."/>
            <person name="Hosoyama A."/>
            <person name="Yamazoe A."/>
            <person name="Tsuda M."/>
            <person name="Fujita N."/>
            <person name="Kawai F."/>
        </authorList>
    </citation>
    <scope>NUCLEOTIDE SEQUENCE [LARGE SCALE GENOMIC DNA]</scope>
    <source>
        <strain evidence="2 3">203N</strain>
    </source>
</reference>
<dbReference type="InterPro" id="IPR001466">
    <property type="entry name" value="Beta-lactam-related"/>
</dbReference>
<organism evidence="2 3">
    <name type="scientific">Sphingopyxis macrogoltabida</name>
    <name type="common">Sphingomonas macrogoltabidus</name>
    <dbReference type="NCBI Taxonomy" id="33050"/>
    <lineage>
        <taxon>Bacteria</taxon>
        <taxon>Pseudomonadati</taxon>
        <taxon>Pseudomonadota</taxon>
        <taxon>Alphaproteobacteria</taxon>
        <taxon>Sphingomonadales</taxon>
        <taxon>Sphingomonadaceae</taxon>
        <taxon>Sphingopyxis</taxon>
    </lineage>
</organism>
<dbReference type="InterPro" id="IPR012338">
    <property type="entry name" value="Beta-lactam/transpept-like"/>
</dbReference>
<evidence type="ECO:0000313" key="3">
    <source>
        <dbReference type="Proteomes" id="UP000076088"/>
    </source>
</evidence>
<dbReference type="Pfam" id="PF00144">
    <property type="entry name" value="Beta-lactamase"/>
    <property type="match status" value="1"/>
</dbReference>
<dbReference type="PANTHER" id="PTHR43283:SF3">
    <property type="entry name" value="BETA-LACTAMASE FAMILY PROTEIN (AFU_ORTHOLOGUE AFUA_5G07500)"/>
    <property type="match status" value="1"/>
</dbReference>
<dbReference type="SUPFAM" id="SSF56601">
    <property type="entry name" value="beta-lactamase/transpeptidase-like"/>
    <property type="match status" value="1"/>
</dbReference>
<dbReference type="Gene3D" id="3.40.710.10">
    <property type="entry name" value="DD-peptidase/beta-lactamase superfamily"/>
    <property type="match status" value="1"/>
</dbReference>
<dbReference type="AlphaFoldDB" id="A0AAC8YYH4"/>
<keyword evidence="3" id="KW-1185">Reference proteome</keyword>
<dbReference type="Proteomes" id="UP000076088">
    <property type="component" value="Chromosome"/>
</dbReference>
<reference evidence="3" key="1">
    <citation type="submission" date="2015-11" db="EMBL/GenBank/DDBJ databases">
        <title>Complete genome sequence of a polyethylene-glycol degrader Sphingopyxis macrogoltabida 203N (NBRC 111659).</title>
        <authorList>
            <person name="Yoshiyuki O."/>
            <person name="Shouta N."/>
            <person name="Nagata Y."/>
            <person name="Numata M."/>
            <person name="Tsuchikane K."/>
            <person name="Hosoyama A."/>
            <person name="Yamazoe A."/>
            <person name="Tsuda M."/>
            <person name="Fujita N."/>
            <person name="Kawai F."/>
        </authorList>
    </citation>
    <scope>NUCLEOTIDE SEQUENCE [LARGE SCALE GENOMIC DNA]</scope>
    <source>
        <strain evidence="3">203N</strain>
    </source>
</reference>
<sequence>MSSFDFTPSTASDAGFAAEPLQELRLFLHTAVGHGNLPGAVIFLARGDKVVLHEAIGRGDIDDPAPLRSDAIFRLYSMTKPMTAAAMLLLYEEGKWSFDDPLSKYLPEFDGIAELPGSQASREPVLRELFTHSSGHGFGDTMDEILATVARIDIFGAKSLTDLVGRYARLPLRYEPGTRWEYSIAMDLQASIVERITGLRYDRFLEERIFDPLGMADSGFALSHAQNARLVPGYAMDAGTRRLRPGNMLEMQEVIFPLGGSSFRSTIADYARFARMLLNRGTLGDTRILKPESIDLMLTNALPDDFLANSYNTLHYVIGGGNGHGMNGMVCIDPDKASRPVGKGTYEWAGAHGTWFWADPEHDIVFVGMTNRAMPHPEIPPLSTVSQDLVYRALRG</sequence>
<dbReference type="KEGG" id="smaz:LH19_14160"/>
<protein>
    <recommendedName>
        <fullName evidence="1">Beta-lactamase-related domain-containing protein</fullName>
    </recommendedName>
</protein>
<dbReference type="PANTHER" id="PTHR43283">
    <property type="entry name" value="BETA-LACTAMASE-RELATED"/>
    <property type="match status" value="1"/>
</dbReference>
<gene>
    <name evidence="2" type="ORF">ATM17_05775</name>
</gene>
<name>A0AAC8YYH4_SPHMC</name>
<accession>A0AAC8YYH4</accession>
<evidence type="ECO:0000313" key="2">
    <source>
        <dbReference type="EMBL" id="AMU88551.1"/>
    </source>
</evidence>
<dbReference type="InterPro" id="IPR050789">
    <property type="entry name" value="Diverse_Enzym_Activities"/>
</dbReference>
<proteinExistence type="predicted"/>
<feature type="domain" description="Beta-lactamase-related" evidence="1">
    <location>
        <begin position="31"/>
        <end position="377"/>
    </location>
</feature>
<dbReference type="EMBL" id="CP013344">
    <property type="protein sequence ID" value="AMU88551.1"/>
    <property type="molecule type" value="Genomic_DNA"/>
</dbReference>
<evidence type="ECO:0000259" key="1">
    <source>
        <dbReference type="Pfam" id="PF00144"/>
    </source>
</evidence>